<reference evidence="1" key="1">
    <citation type="journal article" date="2015" name="Nature">
        <title>Complex archaea that bridge the gap between prokaryotes and eukaryotes.</title>
        <authorList>
            <person name="Spang A."/>
            <person name="Saw J.H."/>
            <person name="Jorgensen S.L."/>
            <person name="Zaremba-Niedzwiedzka K."/>
            <person name="Martijn J."/>
            <person name="Lind A.E."/>
            <person name="van Eijk R."/>
            <person name="Schleper C."/>
            <person name="Guy L."/>
            <person name="Ettema T.J."/>
        </authorList>
    </citation>
    <scope>NUCLEOTIDE SEQUENCE</scope>
</reference>
<dbReference type="EMBL" id="LAZR01001025">
    <property type="protein sequence ID" value="KKN52306.1"/>
    <property type="molecule type" value="Genomic_DNA"/>
</dbReference>
<accession>A0A0F9TT82</accession>
<proteinExistence type="predicted"/>
<organism evidence="1">
    <name type="scientific">marine sediment metagenome</name>
    <dbReference type="NCBI Taxonomy" id="412755"/>
    <lineage>
        <taxon>unclassified sequences</taxon>
        <taxon>metagenomes</taxon>
        <taxon>ecological metagenomes</taxon>
    </lineage>
</organism>
<evidence type="ECO:0000313" key="1">
    <source>
        <dbReference type="EMBL" id="KKN52306.1"/>
    </source>
</evidence>
<name>A0A0F9TT82_9ZZZZ</name>
<sequence length="57" mass="6761">MIERIIHDDDVGRHADIPRLLKFDGFDFWIPDHLHLWESPAVEMQDIKSLADLDMDM</sequence>
<dbReference type="AlphaFoldDB" id="A0A0F9TT82"/>
<comment type="caution">
    <text evidence="1">The sequence shown here is derived from an EMBL/GenBank/DDBJ whole genome shotgun (WGS) entry which is preliminary data.</text>
</comment>
<gene>
    <name evidence="1" type="ORF">LCGC14_0614010</name>
</gene>
<protein>
    <submittedName>
        <fullName evidence="1">Uncharacterized protein</fullName>
    </submittedName>
</protein>